<comment type="subcellular location">
    <subcellularLocation>
        <location evidence="1">Membrane</location>
        <topology evidence="1">Multi-pass membrane protein</topology>
    </subcellularLocation>
</comment>
<evidence type="ECO:0000256" key="6">
    <source>
        <dbReference type="SAM" id="Phobius"/>
    </source>
</evidence>
<dbReference type="Pfam" id="PF12698">
    <property type="entry name" value="ABC2_membrane_3"/>
    <property type="match status" value="2"/>
</dbReference>
<dbReference type="GO" id="GO:0140359">
    <property type="term" value="F:ABC-type transporter activity"/>
    <property type="evidence" value="ECO:0007669"/>
    <property type="project" value="InterPro"/>
</dbReference>
<evidence type="ECO:0000256" key="4">
    <source>
        <dbReference type="ARBA" id="ARBA00023136"/>
    </source>
</evidence>
<dbReference type="EMBL" id="VUMU01000003">
    <property type="protein sequence ID" value="MST57356.1"/>
    <property type="molecule type" value="Genomic_DNA"/>
</dbReference>
<dbReference type="GO" id="GO:0016020">
    <property type="term" value="C:membrane"/>
    <property type="evidence" value="ECO:0007669"/>
    <property type="project" value="UniProtKB-SubCell"/>
</dbReference>
<feature type="transmembrane region" description="Helical" evidence="6">
    <location>
        <begin position="512"/>
        <end position="533"/>
    </location>
</feature>
<keyword evidence="4 6" id="KW-0472">Membrane</keyword>
<dbReference type="NCBIfam" id="TIGR03062">
    <property type="entry name" value="pip_yhgE_Cterm"/>
    <property type="match status" value="1"/>
</dbReference>
<dbReference type="Proteomes" id="UP000476055">
    <property type="component" value="Unassembled WGS sequence"/>
</dbReference>
<dbReference type="InterPro" id="IPR017500">
    <property type="entry name" value="Phage_infect_YhgE_N"/>
</dbReference>
<sequence>MRNIWKIFTTDIRRISNNVVAVVIIMGLSILPALYAWFNIFSNWDPYEPAATSQLKVAVASDDAGAEIMGLSLNVGDSVLEALGANTTIGWVFPGTTEEALEGVKNSDYYAALIIPENFTQEMLGFLDGEVDHPTIYYYENEKKNGIAPKITGKAKNAVQEQVNATFVSTVAEAAMKAGNALSMANASGQVSVTGSLDSVKAQLQDYVVMLQSFQSIMSSAEMIMATSRNMLPDMDNVLENGRNTMIGMQTMINSSVDAVDVMGDMVSSSMDMVTEALQYLSVFSDGLLDQMGSNNIGSTTDTGLGMAIGLVQGMQANMDVLGSLVTGQDAQIQAIKQSLKNIEADLKQLQNSKGQVDTDVNTLRAQIREQIQICNKQLNNLMNDYNNNVRPSFRNTGKSMQQAFLNAAAMMNGTNVNMDEISDILGEYEQTIREGNLSLQDSLTIAQELLDKVSKIADNIKRITGADSYEDILKAMASDPTSVAEFVSSPVKLQTVPVYPVEHYGSAASPFYTILAIWVGALFLVAIIHVGVKPIDPGDHYKEYERYFGRYLLFFLIGQAQTLLTILGNLYYIEIQCQHKFLYWLAAAVASAAFSCFMYSVTFAFGNVGEALAIVVMVIQVAGSGGTFPIEALPKVFQWIYPFLPFQFGMKAFKECIAGMYGVDYWINVGKMVLFLIIALLLGLALEPPFRKLNHRIEKSKEKTGLMI</sequence>
<feature type="domain" description="ABC-2 type transporter transmembrane" evidence="7">
    <location>
        <begin position="425"/>
        <end position="685"/>
    </location>
</feature>
<comment type="caution">
    <text evidence="8">The sequence shown here is derived from an EMBL/GenBank/DDBJ whole genome shotgun (WGS) entry which is preliminary data.</text>
</comment>
<evidence type="ECO:0000259" key="7">
    <source>
        <dbReference type="Pfam" id="PF12698"/>
    </source>
</evidence>
<feature type="transmembrane region" description="Helical" evidence="6">
    <location>
        <begin position="666"/>
        <end position="687"/>
    </location>
</feature>
<dbReference type="AlphaFoldDB" id="A0A6L5YGB8"/>
<dbReference type="InterPro" id="IPR013525">
    <property type="entry name" value="ABC2_TM"/>
</dbReference>
<reference evidence="8 9" key="1">
    <citation type="submission" date="2019-08" db="EMBL/GenBank/DDBJ databases">
        <title>In-depth cultivation of the pig gut microbiome towards novel bacterial diversity and tailored functional studies.</title>
        <authorList>
            <person name="Wylensek D."/>
            <person name="Hitch T.C.A."/>
            <person name="Clavel T."/>
        </authorList>
    </citation>
    <scope>NUCLEOTIDE SEQUENCE [LARGE SCALE GENOMIC DNA]</scope>
    <source>
        <strain evidence="8 9">WCA3-601-WT-6H</strain>
    </source>
</reference>
<evidence type="ECO:0000256" key="1">
    <source>
        <dbReference type="ARBA" id="ARBA00004141"/>
    </source>
</evidence>
<evidence type="ECO:0000256" key="3">
    <source>
        <dbReference type="ARBA" id="ARBA00022989"/>
    </source>
</evidence>
<proteinExistence type="predicted"/>
<feature type="transmembrane region" description="Helical" evidence="6">
    <location>
        <begin position="582"/>
        <end position="600"/>
    </location>
</feature>
<evidence type="ECO:0000256" key="2">
    <source>
        <dbReference type="ARBA" id="ARBA00022692"/>
    </source>
</evidence>
<feature type="transmembrane region" description="Helical" evidence="6">
    <location>
        <begin position="20"/>
        <end position="38"/>
    </location>
</feature>
<feature type="coiled-coil region" evidence="5">
    <location>
        <begin position="333"/>
        <end position="385"/>
    </location>
</feature>
<evidence type="ECO:0000256" key="5">
    <source>
        <dbReference type="SAM" id="Coils"/>
    </source>
</evidence>
<dbReference type="PANTHER" id="PTHR43077">
    <property type="entry name" value="TRANSPORT PERMEASE YVFS-RELATED"/>
    <property type="match status" value="1"/>
</dbReference>
<name>A0A6L5YGB8_9FIRM</name>
<dbReference type="InterPro" id="IPR017501">
    <property type="entry name" value="Phage_infect_YhgE_C"/>
</dbReference>
<feature type="domain" description="ABC-2 type transporter transmembrane" evidence="7">
    <location>
        <begin position="30"/>
        <end position="223"/>
    </location>
</feature>
<evidence type="ECO:0000313" key="9">
    <source>
        <dbReference type="Proteomes" id="UP000476055"/>
    </source>
</evidence>
<dbReference type="RefSeq" id="WP_154495328.1">
    <property type="nucleotide sequence ID" value="NZ_VUMU01000003.1"/>
</dbReference>
<keyword evidence="3 6" id="KW-1133">Transmembrane helix</keyword>
<feature type="transmembrane region" description="Helical" evidence="6">
    <location>
        <begin position="612"/>
        <end position="631"/>
    </location>
</feature>
<accession>A0A6L5YGB8</accession>
<dbReference type="NCBIfam" id="TIGR03061">
    <property type="entry name" value="pip_yhgE_Nterm"/>
    <property type="match status" value="1"/>
</dbReference>
<evidence type="ECO:0000313" key="8">
    <source>
        <dbReference type="EMBL" id="MST57356.1"/>
    </source>
</evidence>
<organism evidence="8 9">
    <name type="scientific">Waltera intestinalis</name>
    <dbReference type="NCBI Taxonomy" id="2606635"/>
    <lineage>
        <taxon>Bacteria</taxon>
        <taxon>Bacillati</taxon>
        <taxon>Bacillota</taxon>
        <taxon>Clostridia</taxon>
        <taxon>Lachnospirales</taxon>
        <taxon>Lachnospiraceae</taxon>
        <taxon>Waltera</taxon>
    </lineage>
</organism>
<keyword evidence="9" id="KW-1185">Reference proteome</keyword>
<keyword evidence="5" id="KW-0175">Coiled coil</keyword>
<protein>
    <submittedName>
        <fullName evidence="8">YhgE/Pip domain-containing protein</fullName>
    </submittedName>
</protein>
<feature type="transmembrane region" description="Helical" evidence="6">
    <location>
        <begin position="553"/>
        <end position="576"/>
    </location>
</feature>
<dbReference type="Gene3D" id="3.40.1710.10">
    <property type="entry name" value="abc type-2 transporter like domain"/>
    <property type="match status" value="1"/>
</dbReference>
<gene>
    <name evidence="8" type="ORF">FYJ59_03720</name>
</gene>
<keyword evidence="2 6" id="KW-0812">Transmembrane</keyword>
<dbReference type="InterPro" id="IPR051328">
    <property type="entry name" value="T7SS_ABC-Transporter"/>
</dbReference>
<dbReference type="PANTHER" id="PTHR43077:SF10">
    <property type="entry name" value="TRANSPORT PERMEASE PROTEIN"/>
    <property type="match status" value="1"/>
</dbReference>